<gene>
    <name evidence="2" type="ORF">QWY14_04595</name>
</gene>
<dbReference type="Proteomes" id="UP001172055">
    <property type="component" value="Unassembled WGS sequence"/>
</dbReference>
<evidence type="ECO:0000313" key="3">
    <source>
        <dbReference type="Proteomes" id="UP001172055"/>
    </source>
</evidence>
<reference evidence="2 3" key="1">
    <citation type="submission" date="2023-06" db="EMBL/GenBank/DDBJ databases">
        <title>Novel species in genus Planococcus.</title>
        <authorList>
            <person name="Ning S."/>
        </authorList>
    </citation>
    <scope>NUCLEOTIDE SEQUENCE [LARGE SCALE GENOMIC DNA]</scope>
    <source>
        <strain evidence="2 3">N028</strain>
    </source>
</reference>
<feature type="transmembrane region" description="Helical" evidence="1">
    <location>
        <begin position="77"/>
        <end position="96"/>
    </location>
</feature>
<organism evidence="2 3">
    <name type="scientific">Planococcus shixiaomingii</name>
    <dbReference type="NCBI Taxonomy" id="3058393"/>
    <lineage>
        <taxon>Bacteria</taxon>
        <taxon>Bacillati</taxon>
        <taxon>Bacillota</taxon>
        <taxon>Bacilli</taxon>
        <taxon>Bacillales</taxon>
        <taxon>Caryophanaceae</taxon>
        <taxon>Planococcus</taxon>
    </lineage>
</organism>
<evidence type="ECO:0000256" key="1">
    <source>
        <dbReference type="SAM" id="Phobius"/>
    </source>
</evidence>
<evidence type="ECO:0000313" key="2">
    <source>
        <dbReference type="EMBL" id="MDN7241055.1"/>
    </source>
</evidence>
<sequence length="105" mass="11965">MKPILFYSIPLLVYIIINNSVADLSWPYFLILLLSFVLFQMAKLRFPKDAIPFLTKVTSGVFYITTVAFIFRDPFLNPLVINILLGITIGLAISDLRQSPKQRSV</sequence>
<feature type="transmembrane region" description="Helical" evidence="1">
    <location>
        <begin position="51"/>
        <end position="71"/>
    </location>
</feature>
<dbReference type="EMBL" id="JAUJWV010000001">
    <property type="protein sequence ID" value="MDN7241055.1"/>
    <property type="molecule type" value="Genomic_DNA"/>
</dbReference>
<comment type="caution">
    <text evidence="2">The sequence shown here is derived from an EMBL/GenBank/DDBJ whole genome shotgun (WGS) entry which is preliminary data.</text>
</comment>
<name>A0ABT8N0H3_9BACL</name>
<keyword evidence="3" id="KW-1185">Reference proteome</keyword>
<keyword evidence="1" id="KW-1133">Transmembrane helix</keyword>
<proteinExistence type="predicted"/>
<protein>
    <recommendedName>
        <fullName evidence="4">Holin</fullName>
    </recommendedName>
</protein>
<dbReference type="RefSeq" id="WP_301722889.1">
    <property type="nucleotide sequence ID" value="NZ_JAUJWV010000001.1"/>
</dbReference>
<keyword evidence="1" id="KW-0812">Transmembrane</keyword>
<feature type="transmembrane region" description="Helical" evidence="1">
    <location>
        <begin position="12"/>
        <end position="39"/>
    </location>
</feature>
<keyword evidence="1" id="KW-0472">Membrane</keyword>
<evidence type="ECO:0008006" key="4">
    <source>
        <dbReference type="Google" id="ProtNLM"/>
    </source>
</evidence>
<accession>A0ABT8N0H3</accession>